<dbReference type="PROSITE" id="PS51257">
    <property type="entry name" value="PROKAR_LIPOPROTEIN"/>
    <property type="match status" value="1"/>
</dbReference>
<organism evidence="2 3">
    <name type="scientific">Biomphalaria glabrata</name>
    <name type="common">Bloodfluke planorb</name>
    <name type="synonym">Freshwater snail</name>
    <dbReference type="NCBI Taxonomy" id="6526"/>
    <lineage>
        <taxon>Eukaryota</taxon>
        <taxon>Metazoa</taxon>
        <taxon>Spiralia</taxon>
        <taxon>Lophotrochozoa</taxon>
        <taxon>Mollusca</taxon>
        <taxon>Gastropoda</taxon>
        <taxon>Heterobranchia</taxon>
        <taxon>Euthyneura</taxon>
        <taxon>Panpulmonata</taxon>
        <taxon>Hygrophila</taxon>
        <taxon>Lymnaeoidea</taxon>
        <taxon>Planorbidae</taxon>
        <taxon>Biomphalaria</taxon>
    </lineage>
</organism>
<dbReference type="Pfam" id="PF20146">
    <property type="entry name" value="NRF"/>
    <property type="match status" value="1"/>
</dbReference>
<dbReference type="VEuPathDB" id="VectorBase:BGLB023818"/>
<evidence type="ECO:0000313" key="3">
    <source>
        <dbReference type="Proteomes" id="UP000076420"/>
    </source>
</evidence>
<name>A0A2C9KUV6_BIOGL</name>
<dbReference type="Proteomes" id="UP000076420">
    <property type="component" value="Unassembled WGS sequence"/>
</dbReference>
<accession>A0A2C9KUV6</accession>
<dbReference type="EnsemblMetazoa" id="BGLB023818-RA">
    <property type="protein sequence ID" value="BGLB023818-PA"/>
    <property type="gene ID" value="BGLB023818"/>
</dbReference>
<dbReference type="AlphaFoldDB" id="A0A2C9KUV6"/>
<sequence length="135" mass="15149">MRLKEEMDQFYSLPYNVTGSCLKHFQNISEGLERGDLWALAFLDSNGVPARGVIKQKKRILGSFDQCESISQMVDHDDELTGRYTVMELVTALNTSPRQGVVLRWFVCVPMSCSYGDLDDIGKTFAGDLVYNKAG</sequence>
<dbReference type="VEuPathDB" id="VectorBase:BGLAX_037896"/>
<dbReference type="KEGG" id="bgt:106056730"/>
<gene>
    <name evidence="2" type="primary">106056730</name>
</gene>
<dbReference type="InterPro" id="IPR006621">
    <property type="entry name" value="Nose-resist-to-fluoxetine_N"/>
</dbReference>
<dbReference type="InterPro" id="IPR052728">
    <property type="entry name" value="O2_lipid_transport_reg"/>
</dbReference>
<dbReference type="PANTHER" id="PTHR11161">
    <property type="entry name" value="O-ACYLTRANSFERASE"/>
    <property type="match status" value="1"/>
</dbReference>
<protein>
    <recommendedName>
        <fullName evidence="1">Nose resistant-to-fluoxetine protein N-terminal domain-containing protein</fullName>
    </recommendedName>
</protein>
<evidence type="ECO:0000259" key="1">
    <source>
        <dbReference type="SMART" id="SM00703"/>
    </source>
</evidence>
<dbReference type="SMART" id="SM00703">
    <property type="entry name" value="NRF"/>
    <property type="match status" value="1"/>
</dbReference>
<reference evidence="2" key="1">
    <citation type="submission" date="2020-05" db="UniProtKB">
        <authorList>
            <consortium name="EnsemblMetazoa"/>
        </authorList>
    </citation>
    <scope>IDENTIFICATION</scope>
    <source>
        <strain evidence="2">BB02</strain>
    </source>
</reference>
<evidence type="ECO:0000313" key="2">
    <source>
        <dbReference type="EnsemblMetazoa" id="BGLB023818-PA"/>
    </source>
</evidence>
<proteinExistence type="predicted"/>
<feature type="domain" description="Nose resistant-to-fluoxetine protein N-terminal" evidence="1">
    <location>
        <begin position="18"/>
        <end position="134"/>
    </location>
</feature>
<dbReference type="PANTHER" id="PTHR11161:SF0">
    <property type="entry name" value="O-ACYLTRANSFERASE LIKE PROTEIN"/>
    <property type="match status" value="1"/>
</dbReference>